<dbReference type="PANTHER" id="PTHR43318">
    <property type="entry name" value="UDP-N-ACETYLGLUCOSAMINE 4,6-DEHYDRATASE"/>
    <property type="match status" value="1"/>
</dbReference>
<keyword evidence="5" id="KW-1185">Reference proteome</keyword>
<feature type="transmembrane region" description="Helical" evidence="2">
    <location>
        <begin position="86"/>
        <end position="106"/>
    </location>
</feature>
<feature type="domain" description="Polysaccharide biosynthesis protein CapD-like" evidence="3">
    <location>
        <begin position="279"/>
        <end position="554"/>
    </location>
</feature>
<dbReference type="Gene3D" id="3.40.50.720">
    <property type="entry name" value="NAD(P)-binding Rossmann-like Domain"/>
    <property type="match status" value="2"/>
</dbReference>
<dbReference type="EMBL" id="FOXB01000002">
    <property type="protein sequence ID" value="SFO93889.1"/>
    <property type="molecule type" value="Genomic_DNA"/>
</dbReference>
<keyword evidence="2" id="KW-1133">Transmembrane helix</keyword>
<evidence type="ECO:0000313" key="4">
    <source>
        <dbReference type="EMBL" id="SFO93889.1"/>
    </source>
</evidence>
<evidence type="ECO:0000256" key="2">
    <source>
        <dbReference type="SAM" id="Phobius"/>
    </source>
</evidence>
<dbReference type="Proteomes" id="UP000199227">
    <property type="component" value="Unassembled WGS sequence"/>
</dbReference>
<dbReference type="Pfam" id="PF02719">
    <property type="entry name" value="Polysacc_synt_2"/>
    <property type="match status" value="1"/>
</dbReference>
<comment type="similarity">
    <text evidence="1">Belongs to the polysaccharide synthase family.</text>
</comment>
<gene>
    <name evidence="4" type="ORF">SAMN05216234_102107</name>
</gene>
<dbReference type="CDD" id="cd05237">
    <property type="entry name" value="UDP_invert_4-6DH_SDR_e"/>
    <property type="match status" value="1"/>
</dbReference>
<dbReference type="InterPro" id="IPR051203">
    <property type="entry name" value="Polysaccharide_Synthase-Rel"/>
</dbReference>
<dbReference type="RefSeq" id="WP_092910234.1">
    <property type="nucleotide sequence ID" value="NZ_FOXB01000002.1"/>
</dbReference>
<evidence type="ECO:0000313" key="5">
    <source>
        <dbReference type="Proteomes" id="UP000199227"/>
    </source>
</evidence>
<dbReference type="OrthoDB" id="9769113at2"/>
<accession>A0A1I5L946</accession>
<dbReference type="InterPro" id="IPR003869">
    <property type="entry name" value="Polysac_CapD-like"/>
</dbReference>
<dbReference type="AlphaFoldDB" id="A0A1I5L946"/>
<dbReference type="InterPro" id="IPR036291">
    <property type="entry name" value="NAD(P)-bd_dom_sf"/>
</dbReference>
<evidence type="ECO:0000259" key="3">
    <source>
        <dbReference type="Pfam" id="PF02719"/>
    </source>
</evidence>
<dbReference type="SUPFAM" id="SSF53335">
    <property type="entry name" value="S-adenosyl-L-methionine-dependent methyltransferases"/>
    <property type="match status" value="1"/>
</dbReference>
<dbReference type="SUPFAM" id="SSF51735">
    <property type="entry name" value="NAD(P)-binding Rossmann-fold domains"/>
    <property type="match status" value="1"/>
</dbReference>
<feature type="transmembrane region" description="Helical" evidence="2">
    <location>
        <begin position="56"/>
        <end position="74"/>
    </location>
</feature>
<feature type="transmembrane region" description="Helical" evidence="2">
    <location>
        <begin position="16"/>
        <end position="36"/>
    </location>
</feature>
<name>A0A1I5L946_9BACT</name>
<dbReference type="STRING" id="223786.SAMN05216234_102107"/>
<keyword evidence="2" id="KW-0472">Membrane</keyword>
<evidence type="ECO:0000256" key="1">
    <source>
        <dbReference type="ARBA" id="ARBA00007430"/>
    </source>
</evidence>
<dbReference type="InterPro" id="IPR029063">
    <property type="entry name" value="SAM-dependent_MTases_sf"/>
</dbReference>
<proteinExistence type="inferred from homology"/>
<dbReference type="PANTHER" id="PTHR43318:SF1">
    <property type="entry name" value="POLYSACCHARIDE BIOSYNTHESIS PROTEIN EPSC-RELATED"/>
    <property type="match status" value="1"/>
</dbReference>
<sequence>MLIEKLLTPSILKRTIFFIFADILLFALSFYLSYLFRLGFYISSEFYVGFYNALPLLIGLKLLMLYLLKIYHVVWRFFSLTEAKKLIFAIFMGNLIFAILFLPFVQVPFPRSVILIDFFISAILVGGFRISKRLLLETKRKPGLKRALIIGVNSKASNLIKSFLSNEIDYYPVGIITDKDKMVGTYLSNIKIHGFDKLKTLIDTFKVNSVIITEDYSSKELDNLFEMLSELGIKEIKIARLLGDKEDKLKDIAIEDLLARKPKDLDTSAIQSFIKGKKVLITGAGGSIGSEIARQCKVFGAKQLILVESSEYNLYKICEDLDSKIAVPKLLSVLERDKLDSIFEELKPDIVIHAAAYKHVPLCESNIDSAVKNNILGAINVIDISIKHGVEKIVNISSDKAVRPTNIMGATKRVIELYAQNVPSGKTEIVSVRFGNVLGSSGSVVPKFKEQIQNGGPVTVTHPEITRYFMLIPEACQLVLQAGAMAKGGELFILDMGEPVKIVDLARKMIRLYGKEGEVEIEFTGLRPGEKLYEELLIDEAECRTKYESIYVAKPTEYPIEKLRENIEELLNSDDKIGALKKIVPEFNHRD</sequence>
<reference evidence="4 5" key="1">
    <citation type="submission" date="2016-10" db="EMBL/GenBank/DDBJ databases">
        <authorList>
            <person name="de Groot N.N."/>
        </authorList>
    </citation>
    <scope>NUCLEOTIDE SEQUENCE [LARGE SCALE GENOMIC DNA]</scope>
    <source>
        <strain evidence="4 5">EP1-55-1</strain>
    </source>
</reference>
<keyword evidence="2" id="KW-0812">Transmembrane</keyword>
<protein>
    <submittedName>
        <fullName evidence="4">UDP-N-acetyl-D-glucosamine 4,6-dehydratase</fullName>
    </submittedName>
</protein>
<organism evidence="4 5">
    <name type="scientific">Hydrogenimonas thermophila</name>
    <dbReference type="NCBI Taxonomy" id="223786"/>
    <lineage>
        <taxon>Bacteria</taxon>
        <taxon>Pseudomonadati</taxon>
        <taxon>Campylobacterota</taxon>
        <taxon>Epsilonproteobacteria</taxon>
        <taxon>Campylobacterales</taxon>
        <taxon>Hydrogenimonadaceae</taxon>
        <taxon>Hydrogenimonas</taxon>
    </lineage>
</organism>